<dbReference type="Pfam" id="PF17920">
    <property type="entry name" value="TetR_C_16"/>
    <property type="match status" value="1"/>
</dbReference>
<feature type="region of interest" description="Disordered" evidence="5">
    <location>
        <begin position="1"/>
        <end position="20"/>
    </location>
</feature>
<organism evidence="7 8">
    <name type="scientific">Trueperella bonasi</name>
    <dbReference type="NCBI Taxonomy" id="312286"/>
    <lineage>
        <taxon>Bacteria</taxon>
        <taxon>Bacillati</taxon>
        <taxon>Actinomycetota</taxon>
        <taxon>Actinomycetes</taxon>
        <taxon>Actinomycetales</taxon>
        <taxon>Actinomycetaceae</taxon>
        <taxon>Trueperella</taxon>
    </lineage>
</organism>
<dbReference type="InterPro" id="IPR041678">
    <property type="entry name" value="TetR_C_16"/>
</dbReference>
<keyword evidence="8" id="KW-1185">Reference proteome</keyword>
<evidence type="ECO:0000256" key="5">
    <source>
        <dbReference type="SAM" id="MobiDB-lite"/>
    </source>
</evidence>
<feature type="DNA-binding region" description="H-T-H motif" evidence="4">
    <location>
        <begin position="42"/>
        <end position="61"/>
    </location>
</feature>
<evidence type="ECO:0000259" key="6">
    <source>
        <dbReference type="PROSITE" id="PS50977"/>
    </source>
</evidence>
<protein>
    <submittedName>
        <fullName evidence="7">AcrR family transcriptional regulator</fullName>
    </submittedName>
</protein>
<evidence type="ECO:0000256" key="2">
    <source>
        <dbReference type="ARBA" id="ARBA00023125"/>
    </source>
</evidence>
<dbReference type="InterPro" id="IPR036271">
    <property type="entry name" value="Tet_transcr_reg_TetR-rel_C_sf"/>
</dbReference>
<keyword evidence="2 4" id="KW-0238">DNA-binding</keyword>
<dbReference type="SUPFAM" id="SSF46689">
    <property type="entry name" value="Homeodomain-like"/>
    <property type="match status" value="1"/>
</dbReference>
<evidence type="ECO:0000256" key="3">
    <source>
        <dbReference type="ARBA" id="ARBA00023163"/>
    </source>
</evidence>
<evidence type="ECO:0000313" key="8">
    <source>
        <dbReference type="Proteomes" id="UP001243212"/>
    </source>
</evidence>
<name>A0ABT9NEL6_9ACTO</name>
<feature type="compositionally biased region" description="Basic and acidic residues" evidence="5">
    <location>
        <begin position="7"/>
        <end position="20"/>
    </location>
</feature>
<dbReference type="PANTHER" id="PTHR30055">
    <property type="entry name" value="HTH-TYPE TRANSCRIPTIONAL REGULATOR RUTR"/>
    <property type="match status" value="1"/>
</dbReference>
<dbReference type="SUPFAM" id="SSF48498">
    <property type="entry name" value="Tetracyclin repressor-like, C-terminal domain"/>
    <property type="match status" value="1"/>
</dbReference>
<accession>A0ABT9NEL6</accession>
<dbReference type="InterPro" id="IPR009057">
    <property type="entry name" value="Homeodomain-like_sf"/>
</dbReference>
<gene>
    <name evidence="7" type="ORF">J2S70_000418</name>
</gene>
<dbReference type="InterPro" id="IPR001647">
    <property type="entry name" value="HTH_TetR"/>
</dbReference>
<dbReference type="Proteomes" id="UP001243212">
    <property type="component" value="Unassembled WGS sequence"/>
</dbReference>
<feature type="domain" description="HTH tetR-type" evidence="6">
    <location>
        <begin position="19"/>
        <end position="79"/>
    </location>
</feature>
<dbReference type="Gene3D" id="1.10.357.10">
    <property type="entry name" value="Tetracycline Repressor, domain 2"/>
    <property type="match status" value="1"/>
</dbReference>
<proteinExistence type="predicted"/>
<comment type="caution">
    <text evidence="7">The sequence shown here is derived from an EMBL/GenBank/DDBJ whole genome shotgun (WGS) entry which is preliminary data.</text>
</comment>
<dbReference type="PANTHER" id="PTHR30055:SF234">
    <property type="entry name" value="HTH-TYPE TRANSCRIPTIONAL REGULATOR BETI"/>
    <property type="match status" value="1"/>
</dbReference>
<dbReference type="PROSITE" id="PS50977">
    <property type="entry name" value="HTH_TETR_2"/>
    <property type="match status" value="1"/>
</dbReference>
<evidence type="ECO:0000256" key="1">
    <source>
        <dbReference type="ARBA" id="ARBA00023015"/>
    </source>
</evidence>
<dbReference type="Pfam" id="PF00440">
    <property type="entry name" value="TetR_N"/>
    <property type="match status" value="1"/>
</dbReference>
<evidence type="ECO:0000313" key="7">
    <source>
        <dbReference type="EMBL" id="MDP9805836.1"/>
    </source>
</evidence>
<keyword evidence="1" id="KW-0805">Transcription regulation</keyword>
<sequence>MQAPNTKSHETRGPAGRRGEVRQRLLDAGKDLFSRKEFSAVTLRDIAAQADCDAGLINYYFGSKSGLFREAMSLPYDPVEVIHEAFGNGRPGVGERVCLAVMQLWEESTVETNIKIYGSSILSREDTYAMFSTWVEEEMLRPMAEALPVTNAMLRVQLAFGQILGLCSARYIFAREPLASLPREQVARIYGPLVDAVVFGKLPTNKHVKE</sequence>
<keyword evidence="3" id="KW-0804">Transcription</keyword>
<dbReference type="InterPro" id="IPR050109">
    <property type="entry name" value="HTH-type_TetR-like_transc_reg"/>
</dbReference>
<dbReference type="Gene3D" id="1.10.10.60">
    <property type="entry name" value="Homeodomain-like"/>
    <property type="match status" value="1"/>
</dbReference>
<dbReference type="EMBL" id="JAUSQX010000001">
    <property type="protein sequence ID" value="MDP9805836.1"/>
    <property type="molecule type" value="Genomic_DNA"/>
</dbReference>
<evidence type="ECO:0000256" key="4">
    <source>
        <dbReference type="PROSITE-ProRule" id="PRU00335"/>
    </source>
</evidence>
<dbReference type="RefSeq" id="WP_307682092.1">
    <property type="nucleotide sequence ID" value="NZ_JAUSQX010000001.1"/>
</dbReference>
<reference evidence="7 8" key="1">
    <citation type="submission" date="2023-07" db="EMBL/GenBank/DDBJ databases">
        <title>Sequencing the genomes of 1000 actinobacteria strains.</title>
        <authorList>
            <person name="Klenk H.-P."/>
        </authorList>
    </citation>
    <scope>NUCLEOTIDE SEQUENCE [LARGE SCALE GENOMIC DNA]</scope>
    <source>
        <strain evidence="7 8">DSM 17163</strain>
    </source>
</reference>